<feature type="domain" description="DUF1722" evidence="1">
    <location>
        <begin position="195"/>
        <end position="310"/>
    </location>
</feature>
<dbReference type="PANTHER" id="PTHR30087">
    <property type="entry name" value="INNER MEMBRANE PROTEIN"/>
    <property type="match status" value="1"/>
</dbReference>
<dbReference type="Proteomes" id="UP000242310">
    <property type="component" value="Unassembled WGS sequence"/>
</dbReference>
<dbReference type="InterPro" id="IPR007553">
    <property type="entry name" value="2-thiour_desulf"/>
</dbReference>
<organism evidence="2 3">
    <name type="scientific">Salsuginibacillus halophilus</name>
    <dbReference type="NCBI Taxonomy" id="517424"/>
    <lineage>
        <taxon>Bacteria</taxon>
        <taxon>Bacillati</taxon>
        <taxon>Bacillota</taxon>
        <taxon>Bacilli</taxon>
        <taxon>Bacillales</taxon>
        <taxon>Bacillaceae</taxon>
        <taxon>Salsuginibacillus</taxon>
    </lineage>
</organism>
<keyword evidence="3" id="KW-1185">Reference proteome</keyword>
<evidence type="ECO:0000259" key="1">
    <source>
        <dbReference type="Pfam" id="PF08349"/>
    </source>
</evidence>
<sequence>MVKSFVRPVIIVSQCLSFARVRYNGEVIPNQFIEQLSSYVNFVPVCPEVAAGLGAPRDPVRLVQKKGETAPSLLQPATGVDATEAVKNFSWNFDVPSDPDGIILKGKSPTCGLTDAKVYAGSEQGAMVNERGEGLFTKEIRHRFPEAVVEDDGRLRNFELREHFLKQIFTNADLKERMSTFQGEHVKQAIDQHWYLLNSCNPDLATELQKTYKNIQGLLDINRLNDIQQMLQACLSHKPTKSTFIHVFERMAHTVQQHLSQPEKQHFYDTLSRYENNKLPRYTLMEVIRMWAVRFQQHDLLKQSFFQPYPESLVELNDSGKGRAL</sequence>
<dbReference type="InterPro" id="IPR013560">
    <property type="entry name" value="DUF1722"/>
</dbReference>
<proteinExistence type="predicted"/>
<dbReference type="EMBL" id="PYAV01000003">
    <property type="protein sequence ID" value="PSL50594.1"/>
    <property type="molecule type" value="Genomic_DNA"/>
</dbReference>
<dbReference type="Pfam" id="PF04463">
    <property type="entry name" value="2-thiour_desulf"/>
    <property type="match status" value="1"/>
</dbReference>
<comment type="caution">
    <text evidence="2">The sequence shown here is derived from an EMBL/GenBank/DDBJ whole genome shotgun (WGS) entry which is preliminary data.</text>
</comment>
<name>A0A2P8HWN7_9BACI</name>
<accession>A0A2P8HWN7</accession>
<dbReference type="AlphaFoldDB" id="A0A2P8HWN7"/>
<evidence type="ECO:0000313" key="2">
    <source>
        <dbReference type="EMBL" id="PSL50594.1"/>
    </source>
</evidence>
<protein>
    <submittedName>
        <fullName evidence="2">Uncharacterized protein YbbK (DUF523 family)</fullName>
    </submittedName>
</protein>
<evidence type="ECO:0000313" key="3">
    <source>
        <dbReference type="Proteomes" id="UP000242310"/>
    </source>
</evidence>
<dbReference type="RefSeq" id="WP_106587911.1">
    <property type="nucleotide sequence ID" value="NZ_PYAV01000003.1"/>
</dbReference>
<gene>
    <name evidence="2" type="ORF">B0H94_103207</name>
</gene>
<dbReference type="PANTHER" id="PTHR30087:SF0">
    <property type="entry name" value="INNER MEMBRANE PROTEIN"/>
    <property type="match status" value="1"/>
</dbReference>
<reference evidence="2 3" key="1">
    <citation type="submission" date="2018-03" db="EMBL/GenBank/DDBJ databases">
        <title>Genomic Encyclopedia of Type Strains, Phase III (KMG-III): the genomes of soil and plant-associated and newly described type strains.</title>
        <authorList>
            <person name="Whitman W."/>
        </authorList>
    </citation>
    <scope>NUCLEOTIDE SEQUENCE [LARGE SCALE GENOMIC DNA]</scope>
    <source>
        <strain evidence="2 3">CGMCC 1.07653</strain>
    </source>
</reference>
<dbReference type="Pfam" id="PF08349">
    <property type="entry name" value="DUF1722"/>
    <property type="match status" value="1"/>
</dbReference>
<dbReference type="OrthoDB" id="9797779at2"/>